<evidence type="ECO:0000256" key="12">
    <source>
        <dbReference type="ARBA" id="ARBA00022843"/>
    </source>
</evidence>
<dbReference type="InterPro" id="IPR036640">
    <property type="entry name" value="ABC1_TM_sf"/>
</dbReference>
<feature type="domain" description="ABC transmembrane type-1" evidence="30">
    <location>
        <begin position="133"/>
        <end position="357"/>
    </location>
</feature>
<dbReference type="PANTHER" id="PTHR43394">
    <property type="entry name" value="ATP-DEPENDENT PERMEASE MDL1, MITOCHONDRIAL"/>
    <property type="match status" value="1"/>
</dbReference>
<keyword evidence="5" id="KW-1003">Cell membrane</keyword>
<comment type="catalytic activity">
    <reaction evidence="22">
        <text>cholate(in) + ATP + H2O = cholate(out) + ADP + phosphate + H(+)</text>
        <dbReference type="Rhea" id="RHEA:50048"/>
        <dbReference type="ChEBI" id="CHEBI:15377"/>
        <dbReference type="ChEBI" id="CHEBI:15378"/>
        <dbReference type="ChEBI" id="CHEBI:29747"/>
        <dbReference type="ChEBI" id="CHEBI:30616"/>
        <dbReference type="ChEBI" id="CHEBI:43474"/>
        <dbReference type="ChEBI" id="CHEBI:456216"/>
    </reaction>
    <physiologicalReaction direction="left-to-right" evidence="22">
        <dbReference type="Rhea" id="RHEA:50049"/>
    </physiologicalReaction>
</comment>
<evidence type="ECO:0000256" key="14">
    <source>
        <dbReference type="ARBA" id="ARBA00022989"/>
    </source>
</evidence>
<dbReference type="GO" id="GO:0015421">
    <property type="term" value="F:ABC-type oligopeptide transporter activity"/>
    <property type="evidence" value="ECO:0007669"/>
    <property type="project" value="TreeGrafter"/>
</dbReference>
<keyword evidence="11" id="KW-0067">ATP-binding</keyword>
<dbReference type="GO" id="GO:0090374">
    <property type="term" value="P:oligopeptide export from mitochondrion"/>
    <property type="evidence" value="ECO:0007669"/>
    <property type="project" value="TreeGrafter"/>
</dbReference>
<keyword evidence="10" id="KW-0967">Endosome</keyword>
<dbReference type="FunFam" id="3.40.50.300:FF:000479">
    <property type="entry name" value="Multidrug resistance protein 1A"/>
    <property type="match status" value="2"/>
</dbReference>
<dbReference type="InterPro" id="IPR003439">
    <property type="entry name" value="ABC_transporter-like_ATP-bd"/>
</dbReference>
<evidence type="ECO:0000256" key="9">
    <source>
        <dbReference type="ARBA" id="ARBA00022741"/>
    </source>
</evidence>
<dbReference type="Pfam" id="PF00005">
    <property type="entry name" value="ABC_tran"/>
    <property type="match status" value="2"/>
</dbReference>
<evidence type="ECO:0000256" key="26">
    <source>
        <dbReference type="ARBA" id="ARBA00049631"/>
    </source>
</evidence>
<evidence type="ECO:0000256" key="6">
    <source>
        <dbReference type="ARBA" id="ARBA00022553"/>
    </source>
</evidence>
<evidence type="ECO:0000256" key="18">
    <source>
        <dbReference type="ARBA" id="ARBA00047495"/>
    </source>
</evidence>
<dbReference type="Ensembl" id="ENSLCAT00010025160.1">
    <property type="protein sequence ID" value="ENSLCAP00010024627.1"/>
    <property type="gene ID" value="ENSLCAG00010010130.1"/>
</dbReference>
<keyword evidence="14 28" id="KW-1133">Transmembrane helix</keyword>
<evidence type="ECO:0000256" key="8">
    <source>
        <dbReference type="ARBA" id="ARBA00022737"/>
    </source>
</evidence>
<reference evidence="32" key="1">
    <citation type="submission" date="2015-09" db="EMBL/GenBank/DDBJ databases">
        <authorList>
            <person name="Sai Rama Sridatta P."/>
        </authorList>
    </citation>
    <scope>NUCLEOTIDE SEQUENCE [LARGE SCALE GENOMIC DNA]</scope>
</reference>
<dbReference type="GO" id="GO:0016324">
    <property type="term" value="C:apical plasma membrane"/>
    <property type="evidence" value="ECO:0007669"/>
    <property type="project" value="UniProtKB-SubCell"/>
</dbReference>
<evidence type="ECO:0000259" key="30">
    <source>
        <dbReference type="PROSITE" id="PS50929"/>
    </source>
</evidence>
<evidence type="ECO:0000256" key="23">
    <source>
        <dbReference type="ARBA" id="ARBA00049216"/>
    </source>
</evidence>
<keyword evidence="8" id="KW-0677">Repeat</keyword>
<dbReference type="CDD" id="cd03249">
    <property type="entry name" value="ABC_MTABC3_MDL1_MDL2"/>
    <property type="match status" value="2"/>
</dbReference>
<evidence type="ECO:0000256" key="27">
    <source>
        <dbReference type="ARBA" id="ARBA00049709"/>
    </source>
</evidence>
<dbReference type="CDD" id="cd18578">
    <property type="entry name" value="ABC_6TM_Pgp_ABCB1_D2_like"/>
    <property type="match status" value="1"/>
</dbReference>
<keyword evidence="4" id="KW-0813">Transport</keyword>
<protein>
    <recommendedName>
        <fullName evidence="17">Bile salt export pump</fullName>
    </recommendedName>
</protein>
<feature type="domain" description="ABC transmembrane type-1" evidence="30">
    <location>
        <begin position="697"/>
        <end position="984"/>
    </location>
</feature>
<comment type="subunit">
    <text evidence="27">Interacts with HAX1. Interacts with the adapter protein complex 2 (AP-2) throught AP2A2 or AP2A1; this interaction regulates cell membrane expression of ABCB11 through its internalization in a clathrin-dependent manner and its subsequent degradation.</text>
</comment>
<dbReference type="FunFam" id="1.20.1560.10:FF:000051">
    <property type="entry name" value="ATP-binding cassette subfamily B member 11"/>
    <property type="match status" value="1"/>
</dbReference>
<comment type="catalytic activity">
    <reaction evidence="21">
        <text>glycoursodeoxycholate(in) + ATP + H2O = glycoursodeoxycholate(out) + ADP + phosphate + H(+)</text>
        <dbReference type="Rhea" id="RHEA:50068"/>
        <dbReference type="ChEBI" id="CHEBI:15377"/>
        <dbReference type="ChEBI" id="CHEBI:15378"/>
        <dbReference type="ChEBI" id="CHEBI:30616"/>
        <dbReference type="ChEBI" id="CHEBI:43474"/>
        <dbReference type="ChEBI" id="CHEBI:132030"/>
        <dbReference type="ChEBI" id="CHEBI:456216"/>
    </reaction>
    <physiologicalReaction direction="left-to-right" evidence="21">
        <dbReference type="Rhea" id="RHEA:50069"/>
    </physiologicalReaction>
</comment>
<dbReference type="SUPFAM" id="SSF52540">
    <property type="entry name" value="P-loop containing nucleoside triphosphate hydrolases"/>
    <property type="match status" value="2"/>
</dbReference>
<evidence type="ECO:0000256" key="5">
    <source>
        <dbReference type="ARBA" id="ARBA00022475"/>
    </source>
</evidence>
<gene>
    <name evidence="31" type="primary">ABCB11</name>
</gene>
<dbReference type="InterPro" id="IPR039421">
    <property type="entry name" value="Type_1_exporter"/>
</dbReference>
<dbReference type="InterPro" id="IPR011527">
    <property type="entry name" value="ABC1_TM_dom"/>
</dbReference>
<keyword evidence="13" id="KW-1278">Translocase</keyword>
<evidence type="ECO:0000256" key="16">
    <source>
        <dbReference type="ARBA" id="ARBA00023180"/>
    </source>
</evidence>
<name>A0A4W6DIC2_LATCA</name>
<reference evidence="31" key="3">
    <citation type="submission" date="2025-09" db="UniProtKB">
        <authorList>
            <consortium name="Ensembl"/>
        </authorList>
    </citation>
    <scope>IDENTIFICATION</scope>
</reference>
<comment type="catalytic activity">
    <reaction evidence="24">
        <text>tauroursodeoxycholate(in) + ATP + H2O = tauroursodeoxycholate(out) + ADP + phosphate + H(+)</text>
        <dbReference type="Rhea" id="RHEA:50072"/>
        <dbReference type="ChEBI" id="CHEBI:15377"/>
        <dbReference type="ChEBI" id="CHEBI:15378"/>
        <dbReference type="ChEBI" id="CHEBI:30616"/>
        <dbReference type="ChEBI" id="CHEBI:43474"/>
        <dbReference type="ChEBI" id="CHEBI:132028"/>
        <dbReference type="ChEBI" id="CHEBI:456216"/>
    </reaction>
    <physiologicalReaction direction="left-to-right" evidence="24">
        <dbReference type="Rhea" id="RHEA:50073"/>
    </physiologicalReaction>
</comment>
<dbReference type="SMART" id="SM00382">
    <property type="entry name" value="AAA"/>
    <property type="match status" value="2"/>
</dbReference>
<dbReference type="PROSITE" id="PS00211">
    <property type="entry name" value="ABC_TRANSPORTER_1"/>
    <property type="match status" value="1"/>
</dbReference>
<comment type="subcellular location">
    <subcellularLocation>
        <location evidence="2">Apical cell membrane</location>
        <topology evidence="2">Multi-pass membrane protein</topology>
    </subcellularLocation>
    <subcellularLocation>
        <location evidence="1">Recycling endosome membrane</location>
        <topology evidence="1">Multi-pass membrane protein</topology>
    </subcellularLocation>
</comment>
<keyword evidence="32" id="KW-1185">Reference proteome</keyword>
<comment type="catalytic activity">
    <reaction evidence="18">
        <text>taurocholate(in) + ATP + H2O = taurocholate(out) + ADP + phosphate + H(+)</text>
        <dbReference type="Rhea" id="RHEA:50052"/>
        <dbReference type="ChEBI" id="CHEBI:15377"/>
        <dbReference type="ChEBI" id="CHEBI:15378"/>
        <dbReference type="ChEBI" id="CHEBI:30616"/>
        <dbReference type="ChEBI" id="CHEBI:36257"/>
        <dbReference type="ChEBI" id="CHEBI:43474"/>
        <dbReference type="ChEBI" id="CHEBI:456216"/>
    </reaction>
    <physiologicalReaction direction="left-to-right" evidence="18">
        <dbReference type="Rhea" id="RHEA:50053"/>
    </physiologicalReaction>
</comment>
<feature type="transmembrane region" description="Helical" evidence="28">
    <location>
        <begin position="326"/>
        <end position="345"/>
    </location>
</feature>
<evidence type="ECO:0000256" key="20">
    <source>
        <dbReference type="ARBA" id="ARBA00047914"/>
    </source>
</evidence>
<feature type="transmembrane region" description="Helical" evidence="28">
    <location>
        <begin position="817"/>
        <end position="837"/>
    </location>
</feature>
<evidence type="ECO:0000259" key="29">
    <source>
        <dbReference type="PROSITE" id="PS50893"/>
    </source>
</evidence>
<evidence type="ECO:0000256" key="19">
    <source>
        <dbReference type="ARBA" id="ARBA00047763"/>
    </source>
</evidence>
<evidence type="ECO:0000256" key="24">
    <source>
        <dbReference type="ARBA" id="ARBA00049271"/>
    </source>
</evidence>
<evidence type="ECO:0000256" key="28">
    <source>
        <dbReference type="SAM" id="Phobius"/>
    </source>
</evidence>
<organism evidence="31 32">
    <name type="scientific">Lates calcarifer</name>
    <name type="common">Barramundi</name>
    <name type="synonym">Holocentrus calcarifer</name>
    <dbReference type="NCBI Taxonomy" id="8187"/>
    <lineage>
        <taxon>Eukaryota</taxon>
        <taxon>Metazoa</taxon>
        <taxon>Chordata</taxon>
        <taxon>Craniata</taxon>
        <taxon>Vertebrata</taxon>
        <taxon>Euteleostomi</taxon>
        <taxon>Actinopterygii</taxon>
        <taxon>Neopterygii</taxon>
        <taxon>Teleostei</taxon>
        <taxon>Neoteleostei</taxon>
        <taxon>Acanthomorphata</taxon>
        <taxon>Carangaria</taxon>
        <taxon>Carangaria incertae sedis</taxon>
        <taxon>Centropomidae</taxon>
        <taxon>Lates</taxon>
    </lineage>
</organism>
<feature type="transmembrane region" description="Helical" evidence="28">
    <location>
        <begin position="736"/>
        <end position="761"/>
    </location>
</feature>
<evidence type="ECO:0000256" key="13">
    <source>
        <dbReference type="ARBA" id="ARBA00022967"/>
    </source>
</evidence>
<dbReference type="GO" id="GO:0015722">
    <property type="term" value="P:canalicular bile acid transport"/>
    <property type="evidence" value="ECO:0007669"/>
    <property type="project" value="UniProtKB-ARBA"/>
</dbReference>
<dbReference type="Gene3D" id="1.20.1560.10">
    <property type="entry name" value="ABC transporter type 1, transmembrane domain"/>
    <property type="match status" value="2"/>
</dbReference>
<feature type="transmembrane region" description="Helical" evidence="28">
    <location>
        <begin position="843"/>
        <end position="864"/>
    </location>
</feature>
<evidence type="ECO:0000256" key="10">
    <source>
        <dbReference type="ARBA" id="ARBA00022753"/>
    </source>
</evidence>
<evidence type="ECO:0000313" key="32">
    <source>
        <dbReference type="Proteomes" id="UP000314980"/>
    </source>
</evidence>
<dbReference type="GO" id="GO:0016887">
    <property type="term" value="F:ATP hydrolysis activity"/>
    <property type="evidence" value="ECO:0007669"/>
    <property type="project" value="InterPro"/>
</dbReference>
<feature type="domain" description="ABC transporter" evidence="29">
    <location>
        <begin position="1019"/>
        <end position="1257"/>
    </location>
</feature>
<feature type="transmembrane region" description="Helical" evidence="28">
    <location>
        <begin position="216"/>
        <end position="236"/>
    </location>
</feature>
<feature type="domain" description="ABC transporter" evidence="29">
    <location>
        <begin position="392"/>
        <end position="628"/>
    </location>
</feature>
<evidence type="ECO:0000256" key="25">
    <source>
        <dbReference type="ARBA" id="ARBA00049525"/>
    </source>
</evidence>
<dbReference type="SUPFAM" id="SSF90123">
    <property type="entry name" value="ABC transporter transmembrane region"/>
    <property type="match status" value="2"/>
</dbReference>
<keyword evidence="12" id="KW-0832">Ubl conjugation</keyword>
<evidence type="ECO:0000256" key="3">
    <source>
        <dbReference type="ARBA" id="ARBA00007577"/>
    </source>
</evidence>
<comment type="catalytic activity">
    <reaction evidence="23">
        <text>glycochenodeoxycholate(in) + ATP + H2O = glycochenodeoxycholate(out) + ADP + phosphate + H(+)</text>
        <dbReference type="Rhea" id="RHEA:50060"/>
        <dbReference type="ChEBI" id="CHEBI:15377"/>
        <dbReference type="ChEBI" id="CHEBI:15378"/>
        <dbReference type="ChEBI" id="CHEBI:30616"/>
        <dbReference type="ChEBI" id="CHEBI:36252"/>
        <dbReference type="ChEBI" id="CHEBI:43474"/>
        <dbReference type="ChEBI" id="CHEBI:456216"/>
    </reaction>
    <physiologicalReaction direction="left-to-right" evidence="23">
        <dbReference type="Rhea" id="RHEA:50061"/>
    </physiologicalReaction>
</comment>
<reference evidence="31" key="2">
    <citation type="submission" date="2025-08" db="UniProtKB">
        <authorList>
            <consortium name="Ensembl"/>
        </authorList>
    </citation>
    <scope>IDENTIFICATION</scope>
</reference>
<keyword evidence="7 28" id="KW-0812">Transmembrane</keyword>
<dbReference type="AlphaFoldDB" id="A0A4W6DIC2"/>
<dbReference type="PROSITE" id="PS50929">
    <property type="entry name" value="ABC_TM1F"/>
    <property type="match status" value="2"/>
</dbReference>
<keyword evidence="9" id="KW-0547">Nucleotide-binding</keyword>
<feature type="transmembrane region" description="Helical" evidence="28">
    <location>
        <begin position="292"/>
        <end position="314"/>
    </location>
</feature>
<dbReference type="InterPro" id="IPR027417">
    <property type="entry name" value="P-loop_NTPase"/>
</dbReference>
<comment type="catalytic activity">
    <reaction evidence="25">
        <text>taurochenodeoxycholate(in) + ATP + H2O = taurochenodeoxycholate(out) + ADP + phosphate + H(+)</text>
        <dbReference type="Rhea" id="RHEA:50064"/>
        <dbReference type="ChEBI" id="CHEBI:9407"/>
        <dbReference type="ChEBI" id="CHEBI:15377"/>
        <dbReference type="ChEBI" id="CHEBI:15378"/>
        <dbReference type="ChEBI" id="CHEBI:30616"/>
        <dbReference type="ChEBI" id="CHEBI:43474"/>
        <dbReference type="ChEBI" id="CHEBI:456216"/>
    </reaction>
    <physiologicalReaction direction="left-to-right" evidence="25">
        <dbReference type="Rhea" id="RHEA:50065"/>
    </physiologicalReaction>
</comment>
<keyword evidence="6" id="KW-0597">Phosphoprotein</keyword>
<proteinExistence type="inferred from homology"/>
<dbReference type="GO" id="GO:0015125">
    <property type="term" value="F:bile acid transmembrane transporter activity"/>
    <property type="evidence" value="ECO:0007669"/>
    <property type="project" value="UniProtKB-ARBA"/>
</dbReference>
<comment type="catalytic activity">
    <reaction evidence="19">
        <text>glycocholate(in) + ATP + H2O = glycocholate(out) + ADP + phosphate + H(+)</text>
        <dbReference type="Rhea" id="RHEA:50056"/>
        <dbReference type="ChEBI" id="CHEBI:15377"/>
        <dbReference type="ChEBI" id="CHEBI:15378"/>
        <dbReference type="ChEBI" id="CHEBI:29746"/>
        <dbReference type="ChEBI" id="CHEBI:30616"/>
        <dbReference type="ChEBI" id="CHEBI:43474"/>
        <dbReference type="ChEBI" id="CHEBI:456216"/>
    </reaction>
    <physiologicalReaction direction="left-to-right" evidence="19">
        <dbReference type="Rhea" id="RHEA:50057"/>
    </physiologicalReaction>
</comment>
<dbReference type="Proteomes" id="UP000314980">
    <property type="component" value="Unassembled WGS sequence"/>
</dbReference>
<dbReference type="FunFam" id="1.20.1560.10:FF:000046">
    <property type="entry name" value="ATP-binding cassette subfamily B member 11"/>
    <property type="match status" value="1"/>
</dbReference>
<evidence type="ECO:0000256" key="4">
    <source>
        <dbReference type="ARBA" id="ARBA00022448"/>
    </source>
</evidence>
<feature type="transmembrane region" description="Helical" evidence="28">
    <location>
        <begin position="693"/>
        <end position="716"/>
    </location>
</feature>
<evidence type="ECO:0000313" key="31">
    <source>
        <dbReference type="Ensembl" id="ENSLCAP00010024627.1"/>
    </source>
</evidence>
<evidence type="ECO:0000256" key="1">
    <source>
        <dbReference type="ARBA" id="ARBA00004195"/>
    </source>
</evidence>
<dbReference type="PROSITE" id="PS50893">
    <property type="entry name" value="ABC_TRANSPORTER_2"/>
    <property type="match status" value="2"/>
</dbReference>
<keyword evidence="15 28" id="KW-0472">Membrane</keyword>
<dbReference type="Gene3D" id="3.40.50.300">
    <property type="entry name" value="P-loop containing nucleotide triphosphate hydrolases"/>
    <property type="match status" value="2"/>
</dbReference>
<evidence type="ECO:0000256" key="21">
    <source>
        <dbReference type="ARBA" id="ARBA00048306"/>
    </source>
</evidence>
<comment type="catalytic activity">
    <reaction evidence="20">
        <text>pravastatin(in) + ATP + H2O = pravastatin(out) + ADP + phosphate + H(+)</text>
        <dbReference type="Rhea" id="RHEA:63908"/>
        <dbReference type="ChEBI" id="CHEBI:15377"/>
        <dbReference type="ChEBI" id="CHEBI:15378"/>
        <dbReference type="ChEBI" id="CHEBI:30616"/>
        <dbReference type="ChEBI" id="CHEBI:43474"/>
        <dbReference type="ChEBI" id="CHEBI:63660"/>
        <dbReference type="ChEBI" id="CHEBI:456216"/>
    </reaction>
    <physiologicalReaction direction="left-to-right" evidence="20">
        <dbReference type="Rhea" id="RHEA:63909"/>
    </physiologicalReaction>
</comment>
<dbReference type="GO" id="GO:0055038">
    <property type="term" value="C:recycling endosome membrane"/>
    <property type="evidence" value="ECO:0007669"/>
    <property type="project" value="UniProtKB-SubCell"/>
</dbReference>
<dbReference type="CDD" id="cd18577">
    <property type="entry name" value="ABC_6TM_Pgp_ABCB1_D1_like"/>
    <property type="match status" value="1"/>
</dbReference>
<comment type="function">
    <text evidence="26">Catalyzes the transport of the major hydrophobic bile salts, such as taurine and glycine-conjugated cholic acid across the canalicular membrane of hepatocytes in an ATP-dependent manner, therefore participates in hepatic bile acid homeostasis and consequently to lipid homeostasis through regulation of biliary lipid secretion in a bile salts dependent manner. Transports taurine-conjugated bile salts more rapidly than glycine-conjugated bile salts. Also transports non-bile acid compounds, such as pravastatin and fexofenadine in an ATP-dependent manner and may be involved in their biliary excretion.</text>
</comment>
<evidence type="ECO:0000256" key="7">
    <source>
        <dbReference type="ARBA" id="ARBA00022692"/>
    </source>
</evidence>
<evidence type="ECO:0000256" key="11">
    <source>
        <dbReference type="ARBA" id="ARBA00022840"/>
    </source>
</evidence>
<evidence type="ECO:0000256" key="17">
    <source>
        <dbReference type="ARBA" id="ARBA00023630"/>
    </source>
</evidence>
<dbReference type="GO" id="GO:0005524">
    <property type="term" value="F:ATP binding"/>
    <property type="evidence" value="ECO:0007669"/>
    <property type="project" value="UniProtKB-KW"/>
</dbReference>
<evidence type="ECO:0000256" key="2">
    <source>
        <dbReference type="ARBA" id="ARBA00004424"/>
    </source>
</evidence>
<evidence type="ECO:0000256" key="15">
    <source>
        <dbReference type="ARBA" id="ARBA00023136"/>
    </source>
</evidence>
<keyword evidence="16" id="KW-0325">Glycoprotein</keyword>
<sequence length="1262" mass="139439">ELQKTHAKRIKKVSGYLITFTSYKTDWPSISNRAQGKAEQPAIRVGFFQLFRFATCNEVLMMVVGSVCAVLHGSAQPLMLLVFGLLTDTFIEYDIELNELSDERKECVNNTIQWKQNYTTKCMRWAFSTVKYSISLWVTAAARQIQLIRKMYFSKVMRMEIGWFDCTSVGELNTRMSDDINKINDAIADQVAIFLQRFTTFVCGFCIGFVKGWKLTLVIVAASPLIGIGAGLMFVAKLTGMELQAYAKAGAVADEVLSSIRTVAAFGGELKEVERYDRNLVSAQSWGIRKGLIMGFFTGYMWLIIFLCYGLAFWYGSSLVVDTEEYTPGTLLQVFFGVLIAAMNLGQASPCLEAFAAGRGAATIIFETIDREPEIDCLSEAGYKLNRVKGDIEFHNVTFYYPSRPDVKILDQLSVAVKSGETTAFVGPSGAGKSTAVQLIQRFYDPKEGMVTLDGHDIRGLNIQWLRSLIGIVEQEPVLFATTIAENIRYGRPDVSMDDIITATKEANAYNFIMELPQKFDTLVGEGGGQMSGGQKQRIAIARALVRNPRILLLDMATSALDNESEAVVQEALDKVRMGRTTISIAHRLSTIKNADVIVGFEHGRAVERGKHNELLERKGVYFTLVTLQSQGDKALNEKARQSRASIRQRSRSQLSNLIPESSVPVTGELGPREELVEPAPVARILRYNIPEWPYMLFGSFGAAINGGVNPVYSLLFSQILATFSVTDPVAQRKEIDSICLFFVMVGVVSFFTQMLQGYAFSKSGELLTRRLRRLGFHAMLGQEIGWFDDHRNSPGALTTRLATDASQVQGATGSQIGMIVNSLTNIGVAICMSFYFSWKLTLLILCFLPFIALSGGFQAKMLTGFAKQDKQAMEAAGRISGEALNNIRTIAGLGKERNFVDMYEAQLDAPYQAALKKANVYGACYGFAQCVVFLTNSASYRFGGYLVRQEGLHFSLVFRVISAIVTSGTALGRASSYTPDYAKAKISAARFFQLLDRVPQISVYSDKGDKWDNFQGNIEFIDCKFTYPTRPDIQVLNGLNVSVKPGQTLAFVGSSGCGKSTSVQLLERFYDPDHGRVLIDGHDSTRVNVPFLRSKIGIVSQEPILFDCSIAENIKYGDNSREISMNEVISAAKKAQLHSFVMSLPEKYDTNVGAQGSQLSRGQKQRIAIARAIIRDPKILLLDEATSALDTESEKTVQEALDKAREGRTCIVIAHRLSTIQNSDIIAVMSRGFVIEKGTHDQLMAVKGAYYKLVTTGAPIS</sequence>
<accession>A0A4W6DIC2</accession>
<feature type="transmembrane region" description="Helical" evidence="28">
    <location>
        <begin position="191"/>
        <end position="210"/>
    </location>
</feature>
<evidence type="ECO:0000256" key="22">
    <source>
        <dbReference type="ARBA" id="ARBA00048732"/>
    </source>
</evidence>
<dbReference type="PANTHER" id="PTHR43394:SF23">
    <property type="entry name" value="ATP-BINDING CASSETTE SUBFAMILY B MEMBER 11, GENE 2"/>
    <property type="match status" value="1"/>
</dbReference>
<dbReference type="InterPro" id="IPR003593">
    <property type="entry name" value="AAA+_ATPase"/>
</dbReference>
<dbReference type="GO" id="GO:0005743">
    <property type="term" value="C:mitochondrial inner membrane"/>
    <property type="evidence" value="ECO:0007669"/>
    <property type="project" value="TreeGrafter"/>
</dbReference>
<dbReference type="GeneTree" id="ENSGT00940000157564"/>
<dbReference type="Pfam" id="PF00664">
    <property type="entry name" value="ABC_membrane"/>
    <property type="match status" value="2"/>
</dbReference>
<dbReference type="FunFam" id="1.20.1560.10:FF:000018">
    <property type="entry name" value="ATP-binding cassette subfamily B member 11"/>
    <property type="match status" value="1"/>
</dbReference>
<comment type="similarity">
    <text evidence="3">Belongs to the ABC transporter superfamily. ABCB family. Multidrug resistance exporter (TC 3.A.1.201) subfamily.</text>
</comment>
<dbReference type="InterPro" id="IPR017871">
    <property type="entry name" value="ABC_transporter-like_CS"/>
</dbReference>